<proteinExistence type="predicted"/>
<comment type="caution">
    <text evidence="8">The sequence shown here is derived from an EMBL/GenBank/DDBJ whole genome shotgun (WGS) entry which is preliminary data.</text>
</comment>
<dbReference type="Proteomes" id="UP000248886">
    <property type="component" value="Unassembled WGS sequence"/>
</dbReference>
<dbReference type="AlphaFoldDB" id="A0A2W1K1H4"/>
<evidence type="ECO:0000256" key="6">
    <source>
        <dbReference type="ARBA" id="ARBA00023288"/>
    </source>
</evidence>
<dbReference type="GeneID" id="65282255"/>
<organism evidence="8 9">
    <name type="scientific">Acidithiobacillus ferrooxidans</name>
    <name type="common">Thiobacillus ferrooxidans</name>
    <dbReference type="NCBI Taxonomy" id="920"/>
    <lineage>
        <taxon>Bacteria</taxon>
        <taxon>Pseudomonadati</taxon>
        <taxon>Pseudomonadota</taxon>
        <taxon>Acidithiobacillia</taxon>
        <taxon>Acidithiobacillales</taxon>
        <taxon>Acidithiobacillaceae</taxon>
        <taxon>Acidithiobacillus</taxon>
    </lineage>
</organism>
<evidence type="ECO:0000256" key="4">
    <source>
        <dbReference type="ARBA" id="ARBA00023139"/>
    </source>
</evidence>
<evidence type="ECO:0000256" key="5">
    <source>
        <dbReference type="ARBA" id="ARBA00023237"/>
    </source>
</evidence>
<reference evidence="8 9" key="1">
    <citation type="submission" date="2018-06" db="EMBL/GenBank/DDBJ databases">
        <title>Draft sequence of Acidithiobacillus ferrooxidans CCM 4253.</title>
        <authorList>
            <person name="Moya-Beltran A."/>
            <person name="Castro M."/>
            <person name="Covarrubias P.C."/>
            <person name="Issotta F."/>
            <person name="Janiczek O."/>
            <person name="Mandl M."/>
            <person name="Kucera J."/>
            <person name="Quatrini R."/>
        </authorList>
    </citation>
    <scope>NUCLEOTIDE SEQUENCE [LARGE SCALE GENOMIC DNA]</scope>
    <source>
        <strain evidence="8 9">CCM 4253</strain>
    </source>
</reference>
<evidence type="ECO:0000256" key="7">
    <source>
        <dbReference type="SAM" id="MobiDB-lite"/>
    </source>
</evidence>
<feature type="region of interest" description="Disordered" evidence="7">
    <location>
        <begin position="28"/>
        <end position="61"/>
    </location>
</feature>
<dbReference type="RefSeq" id="WP_009560874.1">
    <property type="nucleotide sequence ID" value="NZ_AP025160.1"/>
</dbReference>
<evidence type="ECO:0000256" key="3">
    <source>
        <dbReference type="ARBA" id="ARBA00023136"/>
    </source>
</evidence>
<dbReference type="NCBIfam" id="NF047847">
    <property type="entry name" value="SS_mature_LptM"/>
    <property type="match status" value="1"/>
</dbReference>
<keyword evidence="4" id="KW-0564">Palmitate</keyword>
<accession>A0A2W1K1H4</accession>
<dbReference type="EMBL" id="QKQP01000006">
    <property type="protein sequence ID" value="PZD80333.1"/>
    <property type="molecule type" value="Genomic_DNA"/>
</dbReference>
<dbReference type="PROSITE" id="PS51257">
    <property type="entry name" value="PROKAR_LIPOPROTEIN"/>
    <property type="match status" value="1"/>
</dbReference>
<keyword evidence="6" id="KW-0449">Lipoprotein</keyword>
<evidence type="ECO:0008006" key="10">
    <source>
        <dbReference type="Google" id="ProtNLM"/>
    </source>
</evidence>
<sequence>MNRIRALFLLLLLGLALGGCGRKTALTLPPAHSVTPAAPAAPGQNPASAGPTAPVQSPAAP</sequence>
<dbReference type="InterPro" id="IPR032831">
    <property type="entry name" value="LptM_cons"/>
</dbReference>
<comment type="subcellular location">
    <subcellularLocation>
        <location evidence="1">Cell outer membrane</location>
        <topology evidence="1">Lipid-anchor</topology>
    </subcellularLocation>
</comment>
<protein>
    <recommendedName>
        <fullName evidence="10">Lipoprotein</fullName>
    </recommendedName>
</protein>
<evidence type="ECO:0000313" key="9">
    <source>
        <dbReference type="Proteomes" id="UP000248886"/>
    </source>
</evidence>
<keyword evidence="5" id="KW-0998">Cell outer membrane</keyword>
<gene>
    <name evidence="8" type="ORF">DN052_12585</name>
</gene>
<evidence type="ECO:0000313" key="8">
    <source>
        <dbReference type="EMBL" id="PZD80333.1"/>
    </source>
</evidence>
<feature type="compositionally biased region" description="Low complexity" evidence="7">
    <location>
        <begin position="36"/>
        <end position="51"/>
    </location>
</feature>
<keyword evidence="2" id="KW-0732">Signal</keyword>
<name>A0A2W1K1H4_ACIFR</name>
<evidence type="ECO:0000256" key="1">
    <source>
        <dbReference type="ARBA" id="ARBA00004459"/>
    </source>
</evidence>
<evidence type="ECO:0000256" key="2">
    <source>
        <dbReference type="ARBA" id="ARBA00022729"/>
    </source>
</evidence>
<keyword evidence="3" id="KW-0472">Membrane</keyword>